<feature type="domain" description="Glycosyltransferase 2-like" evidence="1">
    <location>
        <begin position="15"/>
        <end position="143"/>
    </location>
</feature>
<dbReference type="Pfam" id="PF00535">
    <property type="entry name" value="Glycos_transf_2"/>
    <property type="match status" value="1"/>
</dbReference>
<dbReference type="InterPro" id="IPR029044">
    <property type="entry name" value="Nucleotide-diphossugar_trans"/>
</dbReference>
<dbReference type="InterPro" id="IPR001173">
    <property type="entry name" value="Glyco_trans_2-like"/>
</dbReference>
<keyword evidence="2" id="KW-0328">Glycosyltransferase</keyword>
<evidence type="ECO:0000313" key="2">
    <source>
        <dbReference type="EMBL" id="CUH20668.1"/>
    </source>
</evidence>
<dbReference type="Gene3D" id="3.90.550.10">
    <property type="entry name" value="Spore Coat Polysaccharide Biosynthesis Protein SpsA, Chain A"/>
    <property type="match status" value="1"/>
</dbReference>
<gene>
    <name evidence="2" type="primary">wbbL</name>
    <name evidence="2" type="ORF">JSE7799_00524</name>
</gene>
<proteinExistence type="predicted"/>
<dbReference type="GO" id="GO:0102096">
    <property type="term" value="F:decaprenyl-N-acetyl-alpha-D-glucosaminyl-pyrophosphate:dTDP-alpha-L-rhamnose rhamnosyltransferase activity"/>
    <property type="evidence" value="ECO:0007669"/>
    <property type="project" value="UniProtKB-EC"/>
</dbReference>
<keyword evidence="3" id="KW-1185">Reference proteome</keyword>
<name>A0A0M7B915_9RHOB</name>
<dbReference type="EC" id="2.4.1.289" evidence="2"/>
<dbReference type="EMBL" id="CYPR01000027">
    <property type="protein sequence ID" value="CUH20668.1"/>
    <property type="molecule type" value="Genomic_DNA"/>
</dbReference>
<evidence type="ECO:0000313" key="3">
    <source>
        <dbReference type="Proteomes" id="UP000049455"/>
    </source>
</evidence>
<dbReference type="AlphaFoldDB" id="A0A0M7B915"/>
<evidence type="ECO:0000259" key="1">
    <source>
        <dbReference type="Pfam" id="PF00535"/>
    </source>
</evidence>
<organism evidence="2 3">
    <name type="scientific">Jannaschia seosinensis</name>
    <dbReference type="NCBI Taxonomy" id="313367"/>
    <lineage>
        <taxon>Bacteria</taxon>
        <taxon>Pseudomonadati</taxon>
        <taxon>Pseudomonadota</taxon>
        <taxon>Alphaproteobacteria</taxon>
        <taxon>Rhodobacterales</taxon>
        <taxon>Roseobacteraceae</taxon>
        <taxon>Jannaschia</taxon>
    </lineage>
</organism>
<protein>
    <submittedName>
        <fullName evidence="2">N-acetylglucosaminyl-diphospho-decaprenol L-rhamnosyltransferase</fullName>
        <ecNumber evidence="2">2.4.1.289</ecNumber>
    </submittedName>
</protein>
<dbReference type="Proteomes" id="UP000049455">
    <property type="component" value="Unassembled WGS sequence"/>
</dbReference>
<keyword evidence="2" id="KW-0808">Transferase</keyword>
<dbReference type="SUPFAM" id="SSF53448">
    <property type="entry name" value="Nucleotide-diphospho-sugar transferases"/>
    <property type="match status" value="1"/>
</dbReference>
<dbReference type="STRING" id="313367.JSE7799_00524"/>
<dbReference type="OrthoDB" id="9771846at2"/>
<sequence length="333" mass="36497">MSTPPRHENLRLVVSIINYQTADLTKACVTSVLDDMAQAGLTDGAARVVVVDNASGDGSDEIISRWLAERPGMPVDLVRSDTNTGFSGGHNQGTGLHGADYYLVLNSDAFLRPGFLGEILSAADAHPEAGLIVPRIEHEDGVVQVNCFRFASPASEFIRGMNTGIVTRLLNRRNVSLGTEPEADQIEWASFACILLRGTMVESVGPMDEGYFLYFEDAEYCLRARRAGWDIHRAPEAVAVHHRGGSGPVKALAQARKRLPPYYYASRSRFLAQAHGRGGLWGANLLWLTGRGFGQLRRLAGKEIYPMAEKELRDIWIGTADPTASRRTFQDTP</sequence>
<dbReference type="PANTHER" id="PTHR43179">
    <property type="entry name" value="RHAMNOSYLTRANSFERASE WBBL"/>
    <property type="match status" value="1"/>
</dbReference>
<dbReference type="RefSeq" id="WP_055662213.1">
    <property type="nucleotide sequence ID" value="NZ_CYPR01000027.1"/>
</dbReference>
<reference evidence="2 3" key="1">
    <citation type="submission" date="2015-09" db="EMBL/GenBank/DDBJ databases">
        <authorList>
            <person name="Jackson K.R."/>
            <person name="Lunt B.L."/>
            <person name="Fisher J.N.B."/>
            <person name="Gardner A.V."/>
            <person name="Bailey M.E."/>
            <person name="Deus L.M."/>
            <person name="Earl A.S."/>
            <person name="Gibby P.D."/>
            <person name="Hartmann K.A."/>
            <person name="Liu J.E."/>
            <person name="Manci A.M."/>
            <person name="Nielsen D.A."/>
            <person name="Solomon M.B."/>
            <person name="Breakwell D.P."/>
            <person name="Burnett S.H."/>
            <person name="Grose J.H."/>
        </authorList>
    </citation>
    <scope>NUCLEOTIDE SEQUENCE [LARGE SCALE GENOMIC DNA]</scope>
    <source>
        <strain evidence="2 3">CECT 7799</strain>
    </source>
</reference>
<dbReference type="CDD" id="cd04186">
    <property type="entry name" value="GT_2_like_c"/>
    <property type="match status" value="1"/>
</dbReference>
<dbReference type="PANTHER" id="PTHR43179:SF7">
    <property type="entry name" value="RHAMNOSYLTRANSFERASE WBBL"/>
    <property type="match status" value="1"/>
</dbReference>
<accession>A0A0M7B915</accession>